<protein>
    <recommendedName>
        <fullName evidence="4">ABC transporter permease</fullName>
    </recommendedName>
</protein>
<feature type="transmembrane region" description="Helical" evidence="1">
    <location>
        <begin position="121"/>
        <end position="146"/>
    </location>
</feature>
<keyword evidence="1" id="KW-0812">Transmembrane</keyword>
<evidence type="ECO:0008006" key="4">
    <source>
        <dbReference type="Google" id="ProtNLM"/>
    </source>
</evidence>
<evidence type="ECO:0000256" key="1">
    <source>
        <dbReference type="SAM" id="Phobius"/>
    </source>
</evidence>
<feature type="transmembrane region" description="Helical" evidence="1">
    <location>
        <begin position="49"/>
        <end position="68"/>
    </location>
</feature>
<dbReference type="RefSeq" id="WP_197115123.1">
    <property type="nucleotide sequence ID" value="NZ_JACBXQ010000002.1"/>
</dbReference>
<keyword evidence="1" id="KW-0472">Membrane</keyword>
<feature type="transmembrane region" description="Helical" evidence="1">
    <location>
        <begin position="158"/>
        <end position="176"/>
    </location>
</feature>
<proteinExistence type="predicted"/>
<keyword evidence="1" id="KW-1133">Transmembrane helix</keyword>
<dbReference type="EMBL" id="JACBXQ010000002">
    <property type="protein sequence ID" value="MBG9986212.1"/>
    <property type="molecule type" value="Genomic_DNA"/>
</dbReference>
<name>A0ABS0LPY8_9LACT</name>
<evidence type="ECO:0000313" key="2">
    <source>
        <dbReference type="EMBL" id="MBG9986212.1"/>
    </source>
</evidence>
<gene>
    <name evidence="2" type="ORF">HZY91_04800</name>
</gene>
<dbReference type="Proteomes" id="UP000721415">
    <property type="component" value="Unassembled WGS sequence"/>
</dbReference>
<feature type="transmembrane region" description="Helical" evidence="1">
    <location>
        <begin position="88"/>
        <end position="109"/>
    </location>
</feature>
<comment type="caution">
    <text evidence="2">The sequence shown here is derived from an EMBL/GenBank/DDBJ whole genome shotgun (WGS) entry which is preliminary data.</text>
</comment>
<feature type="transmembrane region" description="Helical" evidence="1">
    <location>
        <begin position="20"/>
        <end position="37"/>
    </location>
</feature>
<accession>A0ABS0LPY8</accession>
<reference evidence="2 3" key="1">
    <citation type="submission" date="2020-07" db="EMBL/GenBank/DDBJ databases">
        <title>Facklamia lactis sp. nov., isolated from raw milk.</title>
        <authorList>
            <person name="Doll E.V."/>
            <person name="Huptas C."/>
            <person name="Staib L."/>
            <person name="Wenning M."/>
            <person name="Scherer S."/>
        </authorList>
    </citation>
    <scope>NUCLEOTIDE SEQUENCE [LARGE SCALE GENOMIC DNA]</scope>
    <source>
        <strain evidence="2 3">DSM 111018</strain>
    </source>
</reference>
<sequence>MLKQIAIYTRYFFYAKYRNILTVIMQIIAPVSLMIFANNEGTLDGYIRFITYFSSMAALFGVIEFLVIRKEKYLIQYHTIVKSPLVFLFSKINIELFILFQIQVIYFLFIKCTDTHNLITFNNWLIVLISSVIITIIITFYLSFLITLEIGPSKIDSIRNFGSIIIFIISFSGESLPKMLMQLNPINQINHFVSLNATKLQFDINIYMIMMIIIGVIIFIYSIYNVKVDVKE</sequence>
<keyword evidence="3" id="KW-1185">Reference proteome</keyword>
<organism evidence="2 3">
    <name type="scientific">Facklamia lactis</name>
    <dbReference type="NCBI Taxonomy" id="2749967"/>
    <lineage>
        <taxon>Bacteria</taxon>
        <taxon>Bacillati</taxon>
        <taxon>Bacillota</taxon>
        <taxon>Bacilli</taxon>
        <taxon>Lactobacillales</taxon>
        <taxon>Aerococcaceae</taxon>
        <taxon>Facklamia</taxon>
    </lineage>
</organism>
<evidence type="ECO:0000313" key="3">
    <source>
        <dbReference type="Proteomes" id="UP000721415"/>
    </source>
</evidence>
<feature type="transmembrane region" description="Helical" evidence="1">
    <location>
        <begin position="204"/>
        <end position="224"/>
    </location>
</feature>